<dbReference type="Proteomes" id="UP001058974">
    <property type="component" value="Chromosome 3"/>
</dbReference>
<dbReference type="AlphaFoldDB" id="A0A9D4XSX6"/>
<keyword evidence="2" id="KW-1185">Reference proteome</keyword>
<comment type="caution">
    <text evidence="1">The sequence shown here is derived from an EMBL/GenBank/DDBJ whole genome shotgun (WGS) entry which is preliminary data.</text>
</comment>
<name>A0A9D4XSX6_PEA</name>
<proteinExistence type="predicted"/>
<evidence type="ECO:0000313" key="2">
    <source>
        <dbReference type="Proteomes" id="UP001058974"/>
    </source>
</evidence>
<sequence>MLNLSSFVVHRTLWGDLASQFCNIYNNNKSGGHVIVLLQNVRIKGAEVSKEMYLYHQVLLSKMILLKTLNIPTMINSYGRHKYKLEVHAFDSKHKAKFIFWDNDCAKLFGISVVDLKTKLVEAGEDDPLEFPYPLDSMLNKELAIRAIYQPKFDILSIVGFKDCEDSIKKLKDQFST</sequence>
<reference evidence="1 2" key="1">
    <citation type="journal article" date="2022" name="Nat. Genet.">
        <title>Improved pea reference genome and pan-genome highlight genomic features and evolutionary characteristics.</title>
        <authorList>
            <person name="Yang T."/>
            <person name="Liu R."/>
            <person name="Luo Y."/>
            <person name="Hu S."/>
            <person name="Wang D."/>
            <person name="Wang C."/>
            <person name="Pandey M.K."/>
            <person name="Ge S."/>
            <person name="Xu Q."/>
            <person name="Li N."/>
            <person name="Li G."/>
            <person name="Huang Y."/>
            <person name="Saxena R.K."/>
            <person name="Ji Y."/>
            <person name="Li M."/>
            <person name="Yan X."/>
            <person name="He Y."/>
            <person name="Liu Y."/>
            <person name="Wang X."/>
            <person name="Xiang C."/>
            <person name="Varshney R.K."/>
            <person name="Ding H."/>
            <person name="Gao S."/>
            <person name="Zong X."/>
        </authorList>
    </citation>
    <scope>NUCLEOTIDE SEQUENCE [LARGE SCALE GENOMIC DNA]</scope>
    <source>
        <strain evidence="1 2">cv. Zhongwan 6</strain>
    </source>
</reference>
<gene>
    <name evidence="1" type="ORF">KIW84_031367</name>
</gene>
<organism evidence="1 2">
    <name type="scientific">Pisum sativum</name>
    <name type="common">Garden pea</name>
    <name type="synonym">Lathyrus oleraceus</name>
    <dbReference type="NCBI Taxonomy" id="3888"/>
    <lineage>
        <taxon>Eukaryota</taxon>
        <taxon>Viridiplantae</taxon>
        <taxon>Streptophyta</taxon>
        <taxon>Embryophyta</taxon>
        <taxon>Tracheophyta</taxon>
        <taxon>Spermatophyta</taxon>
        <taxon>Magnoliopsida</taxon>
        <taxon>eudicotyledons</taxon>
        <taxon>Gunneridae</taxon>
        <taxon>Pentapetalae</taxon>
        <taxon>rosids</taxon>
        <taxon>fabids</taxon>
        <taxon>Fabales</taxon>
        <taxon>Fabaceae</taxon>
        <taxon>Papilionoideae</taxon>
        <taxon>50 kb inversion clade</taxon>
        <taxon>NPAAA clade</taxon>
        <taxon>Hologalegina</taxon>
        <taxon>IRL clade</taxon>
        <taxon>Fabeae</taxon>
        <taxon>Lathyrus</taxon>
    </lineage>
</organism>
<protein>
    <submittedName>
        <fullName evidence="1">Uncharacterized protein</fullName>
    </submittedName>
</protein>
<evidence type="ECO:0000313" key="1">
    <source>
        <dbReference type="EMBL" id="KAI5425539.1"/>
    </source>
</evidence>
<dbReference type="Gene3D" id="2.40.50.140">
    <property type="entry name" value="Nucleic acid-binding proteins"/>
    <property type="match status" value="1"/>
</dbReference>
<dbReference type="EMBL" id="JAMSHJ010000003">
    <property type="protein sequence ID" value="KAI5425539.1"/>
    <property type="molecule type" value="Genomic_DNA"/>
</dbReference>
<accession>A0A9D4XSX6</accession>
<dbReference type="Gramene" id="Psat03G0136700-T1">
    <property type="protein sequence ID" value="KAI5425539.1"/>
    <property type="gene ID" value="KIW84_031367"/>
</dbReference>
<dbReference type="InterPro" id="IPR012340">
    <property type="entry name" value="NA-bd_OB-fold"/>
</dbReference>